<protein>
    <recommendedName>
        <fullName evidence="4">Mismatched base pair and cruciform DNA recognition protein</fullName>
    </recommendedName>
</protein>
<evidence type="ECO:0000256" key="1">
    <source>
        <dbReference type="SAM" id="MobiDB-lite"/>
    </source>
</evidence>
<dbReference type="PANTHER" id="PTHR40460:SF1">
    <property type="entry name" value="CSBD-LIKE DOMAIN-CONTAINING PROTEIN"/>
    <property type="match status" value="1"/>
</dbReference>
<dbReference type="EMBL" id="MU151360">
    <property type="protein sequence ID" value="KAF9444630.1"/>
    <property type="molecule type" value="Genomic_DNA"/>
</dbReference>
<keyword evidence="3" id="KW-1185">Reference proteome</keyword>
<dbReference type="PANTHER" id="PTHR40460">
    <property type="entry name" value="CHROMOSOME 1, WHOLE GENOME SHOTGUN SEQUENCE"/>
    <property type="match status" value="1"/>
</dbReference>
<evidence type="ECO:0000313" key="3">
    <source>
        <dbReference type="Proteomes" id="UP000807342"/>
    </source>
</evidence>
<evidence type="ECO:0008006" key="4">
    <source>
        <dbReference type="Google" id="ProtNLM"/>
    </source>
</evidence>
<comment type="caution">
    <text evidence="2">The sequence shown here is derived from an EMBL/GenBank/DDBJ whole genome shotgun (WGS) entry which is preliminary data.</text>
</comment>
<gene>
    <name evidence="2" type="ORF">P691DRAFT_677238</name>
</gene>
<evidence type="ECO:0000313" key="2">
    <source>
        <dbReference type="EMBL" id="KAF9444630.1"/>
    </source>
</evidence>
<feature type="region of interest" description="Disordered" evidence="1">
    <location>
        <begin position="28"/>
        <end position="52"/>
    </location>
</feature>
<reference evidence="2" key="1">
    <citation type="submission" date="2020-11" db="EMBL/GenBank/DDBJ databases">
        <authorList>
            <consortium name="DOE Joint Genome Institute"/>
            <person name="Ahrendt S."/>
            <person name="Riley R."/>
            <person name="Andreopoulos W."/>
            <person name="Labutti K."/>
            <person name="Pangilinan J."/>
            <person name="Ruiz-Duenas F.J."/>
            <person name="Barrasa J.M."/>
            <person name="Sanchez-Garcia M."/>
            <person name="Camarero S."/>
            <person name="Miyauchi S."/>
            <person name="Serrano A."/>
            <person name="Linde D."/>
            <person name="Babiker R."/>
            <person name="Drula E."/>
            <person name="Ayuso-Fernandez I."/>
            <person name="Pacheco R."/>
            <person name="Padilla G."/>
            <person name="Ferreira P."/>
            <person name="Barriuso J."/>
            <person name="Kellner H."/>
            <person name="Castanera R."/>
            <person name="Alfaro M."/>
            <person name="Ramirez L."/>
            <person name="Pisabarro A.G."/>
            <person name="Kuo A."/>
            <person name="Tritt A."/>
            <person name="Lipzen A."/>
            <person name="He G."/>
            <person name="Yan M."/>
            <person name="Ng V."/>
            <person name="Cullen D."/>
            <person name="Martin F."/>
            <person name="Rosso M.-N."/>
            <person name="Henrissat B."/>
            <person name="Hibbett D."/>
            <person name="Martinez A.T."/>
            <person name="Grigoriev I.V."/>
        </authorList>
    </citation>
    <scope>NUCLEOTIDE SEQUENCE</scope>
    <source>
        <strain evidence="2">MF-IS2</strain>
    </source>
</reference>
<accession>A0A9P5X5V5</accession>
<feature type="non-terminal residue" evidence="2">
    <location>
        <position position="1"/>
    </location>
</feature>
<proteinExistence type="predicted"/>
<sequence>SKTSGQYHSVKGTVVEAIGDLTGLESWRQSGKDEHAAGEAESEAARATQYAEGGANRISGKKDTLVGAVTGDRAKEAEGKI</sequence>
<name>A0A9P5X5V5_9AGAR</name>
<dbReference type="Proteomes" id="UP000807342">
    <property type="component" value="Unassembled WGS sequence"/>
</dbReference>
<dbReference type="OrthoDB" id="9999611at2759"/>
<dbReference type="AlphaFoldDB" id="A0A9P5X5V5"/>
<organism evidence="2 3">
    <name type="scientific">Macrolepiota fuliginosa MF-IS2</name>
    <dbReference type="NCBI Taxonomy" id="1400762"/>
    <lineage>
        <taxon>Eukaryota</taxon>
        <taxon>Fungi</taxon>
        <taxon>Dikarya</taxon>
        <taxon>Basidiomycota</taxon>
        <taxon>Agaricomycotina</taxon>
        <taxon>Agaricomycetes</taxon>
        <taxon>Agaricomycetidae</taxon>
        <taxon>Agaricales</taxon>
        <taxon>Agaricineae</taxon>
        <taxon>Agaricaceae</taxon>
        <taxon>Macrolepiota</taxon>
    </lineage>
</organism>